<feature type="transmembrane region" description="Helical" evidence="6">
    <location>
        <begin position="194"/>
        <end position="212"/>
    </location>
</feature>
<evidence type="ECO:0000256" key="2">
    <source>
        <dbReference type="ARBA" id="ARBA00022448"/>
    </source>
</evidence>
<dbReference type="GO" id="GO:0016020">
    <property type="term" value="C:membrane"/>
    <property type="evidence" value="ECO:0007669"/>
    <property type="project" value="UniProtKB-SubCell"/>
</dbReference>
<evidence type="ECO:0000256" key="6">
    <source>
        <dbReference type="SAM" id="Phobius"/>
    </source>
</evidence>
<dbReference type="Proteomes" id="UP001237156">
    <property type="component" value="Unassembled WGS sequence"/>
</dbReference>
<keyword evidence="2" id="KW-0813">Transport</keyword>
<protein>
    <submittedName>
        <fullName evidence="7">Permease</fullName>
    </submittedName>
</protein>
<feature type="transmembrane region" description="Helical" evidence="6">
    <location>
        <begin position="243"/>
        <end position="271"/>
    </location>
</feature>
<evidence type="ECO:0000256" key="5">
    <source>
        <dbReference type="ARBA" id="ARBA00023136"/>
    </source>
</evidence>
<dbReference type="AlphaFoldDB" id="A0AAW6RKZ6"/>
<feature type="transmembrane region" description="Helical" evidence="6">
    <location>
        <begin position="447"/>
        <end position="473"/>
    </location>
</feature>
<dbReference type="PANTHER" id="PTHR12778:SF10">
    <property type="entry name" value="MAJOR FACILITATOR SUPERFAMILY DOMAIN-CONTAINING PROTEIN 3"/>
    <property type="match status" value="1"/>
</dbReference>
<comment type="subcellular location">
    <subcellularLocation>
        <location evidence="1">Membrane</location>
        <topology evidence="1">Multi-pass membrane protein</topology>
    </subcellularLocation>
</comment>
<dbReference type="InterPro" id="IPR036259">
    <property type="entry name" value="MFS_trans_sf"/>
</dbReference>
<feature type="transmembrane region" description="Helical" evidence="6">
    <location>
        <begin position="485"/>
        <end position="506"/>
    </location>
</feature>
<dbReference type="PANTHER" id="PTHR12778">
    <property type="entry name" value="SOLUTE CARRIER FAMILY 33 ACETYL-COA TRANSPORTER -RELATED"/>
    <property type="match status" value="1"/>
</dbReference>
<dbReference type="InterPro" id="IPR004752">
    <property type="entry name" value="AmpG_permease/AT-1"/>
</dbReference>
<dbReference type="Gene3D" id="1.20.1250.20">
    <property type="entry name" value="MFS general substrate transporter like domains"/>
    <property type="match status" value="1"/>
</dbReference>
<keyword evidence="8" id="KW-1185">Reference proteome</keyword>
<dbReference type="SUPFAM" id="SSF103473">
    <property type="entry name" value="MFS general substrate transporter"/>
    <property type="match status" value="2"/>
</dbReference>
<evidence type="ECO:0000313" key="7">
    <source>
        <dbReference type="EMBL" id="MDG9698961.1"/>
    </source>
</evidence>
<feature type="transmembrane region" description="Helical" evidence="6">
    <location>
        <begin position="40"/>
        <end position="57"/>
    </location>
</feature>
<feature type="transmembrane region" description="Helical" evidence="6">
    <location>
        <begin position="422"/>
        <end position="441"/>
    </location>
</feature>
<evidence type="ECO:0000256" key="4">
    <source>
        <dbReference type="ARBA" id="ARBA00022989"/>
    </source>
</evidence>
<feature type="transmembrane region" description="Helical" evidence="6">
    <location>
        <begin position="397"/>
        <end position="415"/>
    </location>
</feature>
<dbReference type="NCBIfam" id="TIGR00901">
    <property type="entry name" value="2A0125"/>
    <property type="match status" value="1"/>
</dbReference>
<sequence length="548" mass="57227">MMQPMSLRMLALGFAAGLPLLLVMGTLSFRLREAGVDRATISYLSWVGLAYGFKWVWAPLVDRLPVPLLTRRLGQRRGWLLLGQLGVMAGLAGMALAHPQNGLHMVAWCALAVACASATQDIALDAWRIESAPAQQQPLLAASYQTGYRLAMIWAGAGALWLAGAAQDTSALASASASANASASGYDNAGWRRAYLVMAASMLVGVGTLLLAPEPAATTQRGMADRAQWLRAVRRVAARGVPLAALAAASLWALLLASLAGAATGAGWVAAVQGWGQAQAAALLPLTGTAWAARASVWPQMAVAALAAALTWAGAKGRGPRWRPAARSRAALALAWGQASFVAPFADFFGRHGRQALLLLALIGTYRISDTVMGIMANPFYVDMAYTKDEVAAVSKTWGLVMTLLGAFVGGGLALRFGVMRILMLGALLSSLSNLLFAWLAGYGHSVAALAAVVSADNLASGLASAAFVGYLSSLTSLGYSATQYALFSSLMLLGPKLLAGFSGHYVNAFGYANFFTATALLGLPVLALVWLAQRAESSRKQEQIQAG</sequence>
<evidence type="ECO:0000256" key="3">
    <source>
        <dbReference type="ARBA" id="ARBA00022692"/>
    </source>
</evidence>
<gene>
    <name evidence="7" type="ORF">QB898_04380</name>
</gene>
<name>A0AAW6RKZ6_9BURK</name>
<evidence type="ECO:0000256" key="1">
    <source>
        <dbReference type="ARBA" id="ARBA00004141"/>
    </source>
</evidence>
<reference evidence="7 8" key="1">
    <citation type="submission" date="2023-04" db="EMBL/GenBank/DDBJ databases">
        <title>Ottowia paracancer sp. nov., isolated from human stomach.</title>
        <authorList>
            <person name="Song Y."/>
        </authorList>
    </citation>
    <scope>NUCLEOTIDE SEQUENCE [LARGE SCALE GENOMIC DNA]</scope>
    <source>
        <strain evidence="7 8">10c7w1</strain>
    </source>
</reference>
<proteinExistence type="predicted"/>
<keyword evidence="4 6" id="KW-1133">Transmembrane helix</keyword>
<feature type="transmembrane region" description="Helical" evidence="6">
    <location>
        <begin position="291"/>
        <end position="313"/>
    </location>
</feature>
<feature type="transmembrane region" description="Helical" evidence="6">
    <location>
        <begin position="356"/>
        <end position="377"/>
    </location>
</feature>
<keyword evidence="3 6" id="KW-0812">Transmembrane</keyword>
<organism evidence="7 8">
    <name type="scientific">Ottowia cancrivicina</name>
    <dbReference type="NCBI Taxonomy" id="3040346"/>
    <lineage>
        <taxon>Bacteria</taxon>
        <taxon>Pseudomonadati</taxon>
        <taxon>Pseudomonadota</taxon>
        <taxon>Betaproteobacteria</taxon>
        <taxon>Burkholderiales</taxon>
        <taxon>Comamonadaceae</taxon>
        <taxon>Ottowia</taxon>
    </lineage>
</organism>
<feature type="transmembrane region" description="Helical" evidence="6">
    <location>
        <begin position="512"/>
        <end position="533"/>
    </location>
</feature>
<dbReference type="EMBL" id="JARVII010000006">
    <property type="protein sequence ID" value="MDG9698961.1"/>
    <property type="molecule type" value="Genomic_DNA"/>
</dbReference>
<evidence type="ECO:0000313" key="8">
    <source>
        <dbReference type="Proteomes" id="UP001237156"/>
    </source>
</evidence>
<accession>A0AAW6RKZ6</accession>
<comment type="caution">
    <text evidence="7">The sequence shown here is derived from an EMBL/GenBank/DDBJ whole genome shotgun (WGS) entry which is preliminary data.</text>
</comment>
<keyword evidence="5 6" id="KW-0472">Membrane</keyword>
<feature type="transmembrane region" description="Helical" evidence="6">
    <location>
        <begin position="78"/>
        <end position="99"/>
    </location>
</feature>